<dbReference type="EMBL" id="MN543576">
    <property type="protein sequence ID" value="QJX12157.1"/>
    <property type="molecule type" value="Genomic_DNA"/>
</dbReference>
<dbReference type="EMBL" id="MN543575">
    <property type="protein sequence ID" value="QJX12092.1"/>
    <property type="molecule type" value="Genomic_DNA"/>
</dbReference>
<geneLocation type="plasmid" evidence="1">
    <name>pGH44TC_fusion</name>
</geneLocation>
<sequence length="41" mass="4800">MFKSRMSGTEKVTFFWGIYKMGVDEEVKKGILVSTKKDFSY</sequence>
<protein>
    <submittedName>
        <fullName evidence="1">Uncharacterized protein</fullName>
    </submittedName>
</protein>
<evidence type="ECO:0000313" key="2">
    <source>
        <dbReference type="EMBL" id="QJX12157.1"/>
    </source>
</evidence>
<evidence type="ECO:0000313" key="1">
    <source>
        <dbReference type="EMBL" id="QJX12092.1"/>
    </source>
</evidence>
<accession>A0A6M5ZZM3</accession>
<proteinExistence type="predicted"/>
<name>A0A6M5ZZM3_KLEPN</name>
<reference evidence="1" key="1">
    <citation type="submission" date="2019-10" db="EMBL/GenBank/DDBJ databases">
        <title>Tracking microevolution events of conjugative virulence plasmid p15WZ-82_Vir during transmission.</title>
        <authorList>
            <person name="Yang X."/>
        </authorList>
    </citation>
    <scope>NUCLEOTIDE SEQUENCE</scope>
    <source>
        <strain evidence="1">GH44TC</strain>
        <plasmid evidence="1">pGH44TC_fusion</plasmid>
        <plasmid evidence="2">pGH44TC_vir</plasmid>
    </source>
</reference>
<organism evidence="1">
    <name type="scientific">Klebsiella pneumoniae</name>
    <dbReference type="NCBI Taxonomy" id="573"/>
    <lineage>
        <taxon>Bacteria</taxon>
        <taxon>Pseudomonadati</taxon>
        <taxon>Pseudomonadota</taxon>
        <taxon>Gammaproteobacteria</taxon>
        <taxon>Enterobacterales</taxon>
        <taxon>Enterobacteriaceae</taxon>
        <taxon>Klebsiella/Raoultella group</taxon>
        <taxon>Klebsiella</taxon>
        <taxon>Klebsiella pneumoniae complex</taxon>
    </lineage>
</organism>
<keyword evidence="1" id="KW-0614">Plasmid</keyword>
<dbReference type="AlphaFoldDB" id="A0A6M5ZZM3"/>
<geneLocation type="plasmid" evidence="2">
    <name>pGH44TC_vir</name>
</geneLocation>